<dbReference type="InterPro" id="IPR036390">
    <property type="entry name" value="WH_DNA-bd_sf"/>
</dbReference>
<dbReference type="EMBL" id="MK140641">
    <property type="protein sequence ID" value="QCF28613.1"/>
    <property type="molecule type" value="Genomic_DNA"/>
</dbReference>
<geneLocation type="plasmid" evidence="4">
    <name>pE035</name>
</geneLocation>
<dbReference type="GO" id="GO:0006270">
    <property type="term" value="P:DNA replication initiation"/>
    <property type="evidence" value="ECO:0007669"/>
    <property type="project" value="InterPro"/>
</dbReference>
<dbReference type="Pfam" id="PF21205">
    <property type="entry name" value="Rep3_C"/>
    <property type="match status" value="1"/>
</dbReference>
<dbReference type="GO" id="GO:0003887">
    <property type="term" value="F:DNA-directed DNA polymerase activity"/>
    <property type="evidence" value="ECO:0007669"/>
    <property type="project" value="InterPro"/>
</dbReference>
<dbReference type="Gene3D" id="1.10.10.10">
    <property type="entry name" value="Winged helix-like DNA-binding domain superfamily/Winged helix DNA-binding domain"/>
    <property type="match status" value="2"/>
</dbReference>
<reference evidence="4" key="2">
    <citation type="journal article" date="2019" name="J. Antimicrob. Chemother.">
        <title>Analysis of a poxtA- and optrA-co-carrying conjugative multiresistance plasmid from Enterococcus faecalis.</title>
        <authorList>
            <person name="Hao W."/>
            <person name="Shan X."/>
            <person name="Li D."/>
            <person name="Schwarz S."/>
            <person name="Zhang S.M."/>
            <person name="Li X.S."/>
            <person name="Du X.D."/>
        </authorList>
    </citation>
    <scope>NUCLEOTIDE SEQUENCE</scope>
    <source>
        <strain evidence="4">E035</strain>
        <plasmid evidence="4">pE035</plasmid>
    </source>
</reference>
<protein>
    <submittedName>
        <fullName evidence="4">Replication protein RepB</fullName>
    </submittedName>
</protein>
<dbReference type="InterPro" id="IPR036388">
    <property type="entry name" value="WH-like_DNA-bd_sf"/>
</dbReference>
<evidence type="ECO:0000256" key="1">
    <source>
        <dbReference type="ARBA" id="ARBA00038283"/>
    </source>
</evidence>
<comment type="similarity">
    <text evidence="1">Belongs to the initiator RepB protein family.</text>
</comment>
<dbReference type="InterPro" id="IPR000525">
    <property type="entry name" value="Initiator_Rep_WH1"/>
</dbReference>
<evidence type="ECO:0000259" key="3">
    <source>
        <dbReference type="Pfam" id="PF01051"/>
    </source>
</evidence>
<feature type="domain" description="Initiator Rep protein WH1" evidence="3">
    <location>
        <begin position="6"/>
        <end position="149"/>
    </location>
</feature>
<gene>
    <name evidence="4" type="primary">repB</name>
</gene>
<keyword evidence="4" id="KW-0614">Plasmid</keyword>
<name>A0A4D6PH31_ENTFL</name>
<accession>A0A4D6PH31</accession>
<feature type="region of interest" description="Disordered" evidence="2">
    <location>
        <begin position="230"/>
        <end position="261"/>
    </location>
</feature>
<dbReference type="Pfam" id="PF01051">
    <property type="entry name" value="Rep3_N"/>
    <property type="match status" value="1"/>
</dbReference>
<proteinExistence type="inferred from homology"/>
<organism evidence="4">
    <name type="scientific">Enterococcus faecalis</name>
    <name type="common">Streptococcus faecalis</name>
    <dbReference type="NCBI Taxonomy" id="1351"/>
    <lineage>
        <taxon>Bacteria</taxon>
        <taxon>Bacillati</taxon>
        <taxon>Bacillota</taxon>
        <taxon>Bacilli</taxon>
        <taxon>Lactobacillales</taxon>
        <taxon>Enterococcaceae</taxon>
        <taxon>Enterococcus</taxon>
    </lineage>
</organism>
<dbReference type="AlphaFoldDB" id="A0A4D6PH31"/>
<evidence type="ECO:0000313" key="4">
    <source>
        <dbReference type="EMBL" id="QCF28613.1"/>
    </source>
</evidence>
<evidence type="ECO:0000256" key="2">
    <source>
        <dbReference type="SAM" id="MobiDB-lite"/>
    </source>
</evidence>
<dbReference type="SUPFAM" id="SSF46785">
    <property type="entry name" value="Winged helix' DNA-binding domain"/>
    <property type="match status" value="2"/>
</dbReference>
<dbReference type="RefSeq" id="WP_170237750.1">
    <property type="nucleotide sequence ID" value="NZ_CP081506.1"/>
</dbReference>
<reference evidence="4" key="1">
    <citation type="submission" date="2018-11" db="EMBL/GenBank/DDBJ databases">
        <authorList>
            <person name="Li D.-X."/>
            <person name="Shan X.-X."/>
            <person name="Du X.-D."/>
        </authorList>
    </citation>
    <scope>NUCLEOTIDE SEQUENCE</scope>
    <source>
        <strain evidence="4">E035</strain>
        <plasmid evidence="4">pE035</plasmid>
    </source>
</reference>
<sequence length="277" mass="32840">MANEVVKYHNKLNTISMRKWTAEEMNFFFSVIAKVRDKGTRLISFDSDELKELSGFADNHEHRWVTTMDNVADKALNLRYSEERDSKRIRMNLFTYFEVDRAERTVEVEVSSKFEYVVNQLEAQFTQYELAEFTEIRSTYAKTMYRLIKQWRTVGKKEFQISEFRDLLEIPKSYTNGEISRRVLEPIEKELANYFLGFKCKIIKSNKRGNPVTGYLFSWKPETTKGKYVEGKFEKNKSNSSNTPEWSNPKYKNKSSEKDLEKLNQAREEALARLRKN</sequence>